<dbReference type="GO" id="GO:0046872">
    <property type="term" value="F:metal ion binding"/>
    <property type="evidence" value="ECO:0007669"/>
    <property type="project" value="UniProtKB-KW"/>
</dbReference>
<dbReference type="RefSeq" id="WP_121131560.1">
    <property type="nucleotide sequence ID" value="NZ_JBHUFK010000065.1"/>
</dbReference>
<evidence type="ECO:0000256" key="22">
    <source>
        <dbReference type="ARBA" id="ARBA00049990"/>
    </source>
</evidence>
<organism evidence="24 25">
    <name type="scientific">Oceanobacillus bengalensis</name>
    <dbReference type="NCBI Taxonomy" id="1435466"/>
    <lineage>
        <taxon>Bacteria</taxon>
        <taxon>Bacillati</taxon>
        <taxon>Bacillota</taxon>
        <taxon>Bacilli</taxon>
        <taxon>Bacillales</taxon>
        <taxon>Bacillaceae</taxon>
        <taxon>Oceanobacillus</taxon>
    </lineage>
</organism>
<feature type="domain" description="ATP-dependent DNA ligase family profile" evidence="23">
    <location>
        <begin position="107"/>
        <end position="200"/>
    </location>
</feature>
<keyword evidence="5" id="KW-0548">Nucleotidyltransferase</keyword>
<dbReference type="InterPro" id="IPR052171">
    <property type="entry name" value="NHEJ_LigD"/>
</dbReference>
<evidence type="ECO:0000256" key="1">
    <source>
        <dbReference type="ARBA" id="ARBA00001936"/>
    </source>
</evidence>
<accession>A0A494YZ07</accession>
<keyword evidence="15" id="KW-0233">DNA recombination</keyword>
<comment type="similarity">
    <text evidence="21">In the C-terminal section; belongs to the ATP-dependent DNA ligase family.</text>
</comment>
<dbReference type="EC" id="6.5.1.1" evidence="2"/>
<proteinExistence type="inferred from homology"/>
<dbReference type="Pfam" id="PF21686">
    <property type="entry name" value="LigD_Prim-Pol"/>
    <property type="match status" value="1"/>
</dbReference>
<evidence type="ECO:0000256" key="2">
    <source>
        <dbReference type="ARBA" id="ARBA00012727"/>
    </source>
</evidence>
<comment type="cofactor">
    <cofactor evidence="1">
        <name>Mn(2+)</name>
        <dbReference type="ChEBI" id="CHEBI:29035"/>
    </cofactor>
</comment>
<keyword evidence="10" id="KW-0378">Hydrolase</keyword>
<dbReference type="EMBL" id="RBZO01000014">
    <property type="protein sequence ID" value="RKQ15425.1"/>
    <property type="molecule type" value="Genomic_DNA"/>
</dbReference>
<keyword evidence="7" id="KW-0479">Metal-binding</keyword>
<evidence type="ECO:0000313" key="24">
    <source>
        <dbReference type="EMBL" id="RKQ15425.1"/>
    </source>
</evidence>
<evidence type="ECO:0000256" key="10">
    <source>
        <dbReference type="ARBA" id="ARBA00022801"/>
    </source>
</evidence>
<dbReference type="NCBIfam" id="NF007211">
    <property type="entry name" value="PRK09633.1"/>
    <property type="match status" value="1"/>
</dbReference>
<evidence type="ECO:0000256" key="17">
    <source>
        <dbReference type="ARBA" id="ARBA00023211"/>
    </source>
</evidence>
<dbReference type="PANTHER" id="PTHR42705">
    <property type="entry name" value="BIFUNCTIONAL NON-HOMOLOGOUS END JOINING PROTEIN LIGD"/>
    <property type="match status" value="1"/>
</dbReference>
<dbReference type="NCBIfam" id="TIGR02776">
    <property type="entry name" value="NHEJ_ligase_prk"/>
    <property type="match status" value="1"/>
</dbReference>
<dbReference type="OrthoDB" id="9802472at2"/>
<dbReference type="NCBIfam" id="TIGR02779">
    <property type="entry name" value="NHEJ_ligase_lig"/>
    <property type="match status" value="1"/>
</dbReference>
<comment type="caution">
    <text evidence="24">The sequence shown here is derived from an EMBL/GenBank/DDBJ whole genome shotgun (WGS) entry which is preliminary data.</text>
</comment>
<evidence type="ECO:0000256" key="6">
    <source>
        <dbReference type="ARBA" id="ARBA00022722"/>
    </source>
</evidence>
<dbReference type="CDD" id="cd07906">
    <property type="entry name" value="Adenylation_DNA_ligase_LigD_LigC"/>
    <property type="match status" value="1"/>
</dbReference>
<evidence type="ECO:0000256" key="12">
    <source>
        <dbReference type="ARBA" id="ARBA00022840"/>
    </source>
</evidence>
<name>A0A494YZ07_9BACI</name>
<evidence type="ECO:0000259" key="23">
    <source>
        <dbReference type="PROSITE" id="PS50160"/>
    </source>
</evidence>
<reference evidence="24 25" key="1">
    <citation type="journal article" date="2015" name="Antonie Van Leeuwenhoek">
        <title>Oceanobacillus bengalensis sp. nov., a bacterium isolated from seawater of the Bay of Bengal.</title>
        <authorList>
            <person name="Yongchang O."/>
            <person name="Xiang W."/>
            <person name="Wang G."/>
        </authorList>
    </citation>
    <scope>NUCLEOTIDE SEQUENCE [LARGE SCALE GENOMIC DNA]</scope>
    <source>
        <strain evidence="24 25">MCCC 1K00260</strain>
    </source>
</reference>
<dbReference type="SUPFAM" id="SSF56091">
    <property type="entry name" value="DNA ligase/mRNA capping enzyme, catalytic domain"/>
    <property type="match status" value="1"/>
</dbReference>
<keyword evidence="14" id="KW-0238">DNA-binding</keyword>
<dbReference type="GO" id="GO:0003910">
    <property type="term" value="F:DNA ligase (ATP) activity"/>
    <property type="evidence" value="ECO:0007669"/>
    <property type="project" value="UniProtKB-EC"/>
</dbReference>
<keyword evidence="11" id="KW-0269">Exonuclease</keyword>
<evidence type="ECO:0000256" key="16">
    <source>
        <dbReference type="ARBA" id="ARBA00023204"/>
    </source>
</evidence>
<dbReference type="PROSITE" id="PS50160">
    <property type="entry name" value="DNA_LIGASE_A3"/>
    <property type="match status" value="1"/>
</dbReference>
<keyword evidence="4" id="KW-0808">Transferase</keyword>
<evidence type="ECO:0000256" key="4">
    <source>
        <dbReference type="ARBA" id="ARBA00022679"/>
    </source>
</evidence>
<dbReference type="GO" id="GO:0006310">
    <property type="term" value="P:DNA recombination"/>
    <property type="evidence" value="ECO:0007669"/>
    <property type="project" value="UniProtKB-KW"/>
</dbReference>
<keyword evidence="16" id="KW-0234">DNA repair</keyword>
<dbReference type="AlphaFoldDB" id="A0A494YZ07"/>
<evidence type="ECO:0000256" key="9">
    <source>
        <dbReference type="ARBA" id="ARBA00022763"/>
    </source>
</evidence>
<dbReference type="InterPro" id="IPR014145">
    <property type="entry name" value="LigD_pol_dom"/>
</dbReference>
<keyword evidence="17" id="KW-0464">Manganese</keyword>
<evidence type="ECO:0000256" key="8">
    <source>
        <dbReference type="ARBA" id="ARBA00022741"/>
    </source>
</evidence>
<evidence type="ECO:0000256" key="21">
    <source>
        <dbReference type="ARBA" id="ARBA00049981"/>
    </source>
</evidence>
<evidence type="ECO:0000256" key="14">
    <source>
        <dbReference type="ARBA" id="ARBA00023125"/>
    </source>
</evidence>
<keyword evidence="6" id="KW-0540">Nuclease</keyword>
<keyword evidence="8" id="KW-0547">Nucleotide-binding</keyword>
<evidence type="ECO:0000313" key="25">
    <source>
        <dbReference type="Proteomes" id="UP000281813"/>
    </source>
</evidence>
<evidence type="ECO:0000256" key="18">
    <source>
        <dbReference type="ARBA" id="ARBA00023268"/>
    </source>
</evidence>
<sequence>MEMMKPIASSDVPHGDEWIYEVKYDGFRCILFLEKNGEVRLTSKNKKDLTSNFPEIVVSCQKLASTIIEMLPLKLDGELVVLNNAYQSNFTWIQKRGRLKNSDSIQKAAKHRPATFIAFDILQEKNTPYSNHTLIKRKEKLQAFFEKVENRSHIKMIPYDENPDKTWKQIVDYKAEGIIAKRKTSKYIAGKKHQDWFKIKNWRTIQGILTHYDAGNGYYSFRVYDNKQLIEIGKVKHGLDTDAANTLKQLFLTNGEVKKNVYSLPPAVCASIHTLDLYKDELREPEFVKLLPNTRPEECTIEKLQLDLAMIPERVGVSNSEKLFWPINHFTKGDLLCYIREISPYMLPFTRNHAITFIRCPDGVDGEQFYQKHLPDYAPPFIDHFSQESDKLIICNHMDSLVWFANHGAMEYHVPFQFVDSSFPKEIVFDLDPPGRERFDLAIQAAQLIKPILDDLGLVSFVKTSGNKGLQIHIPIREESMTYDETAIFTQAIAYTVESAYPDLFTTERMKKKRNGRLYIDYVQHAKDKTIIAPYSPRRTDEGTVATPLLWEEVQEALRPEQFTIGNVVERVQTLGCPWKDYFTIGEKQKLDKVLRLVRA</sequence>
<evidence type="ECO:0000256" key="7">
    <source>
        <dbReference type="ARBA" id="ARBA00022723"/>
    </source>
</evidence>
<keyword evidence="12" id="KW-0067">ATP-binding</keyword>
<gene>
    <name evidence="24" type="ORF">D8M05_10540</name>
</gene>
<comment type="similarity">
    <text evidence="22">In the N-terminal section; belongs to the LigD polymerase family.</text>
</comment>
<dbReference type="PANTHER" id="PTHR42705:SF2">
    <property type="entry name" value="BIFUNCTIONAL NON-HOMOLOGOUS END JOINING PROTEIN LIGD"/>
    <property type="match status" value="1"/>
</dbReference>
<evidence type="ECO:0000256" key="11">
    <source>
        <dbReference type="ARBA" id="ARBA00022839"/>
    </source>
</evidence>
<dbReference type="Proteomes" id="UP000281813">
    <property type="component" value="Unassembled WGS sequence"/>
</dbReference>
<dbReference type="InterPro" id="IPR016059">
    <property type="entry name" value="DNA_ligase_ATP-dep_CS"/>
</dbReference>
<dbReference type="InterPro" id="IPR014146">
    <property type="entry name" value="LigD_ligase_dom"/>
</dbReference>
<keyword evidence="3 24" id="KW-0436">Ligase</keyword>
<dbReference type="Gene3D" id="3.90.920.10">
    <property type="entry name" value="DNA primase, PRIM domain"/>
    <property type="match status" value="1"/>
</dbReference>
<keyword evidence="13" id="KW-0239">DNA-directed DNA polymerase</keyword>
<keyword evidence="25" id="KW-1185">Reference proteome</keyword>
<dbReference type="InterPro" id="IPR012310">
    <property type="entry name" value="DNA_ligase_ATP-dep_cent"/>
</dbReference>
<comment type="catalytic activity">
    <reaction evidence="20">
        <text>ATP + (deoxyribonucleotide)n-3'-hydroxyl + 5'-phospho-(deoxyribonucleotide)m = (deoxyribonucleotide)n+m + AMP + diphosphate.</text>
        <dbReference type="EC" id="6.5.1.1"/>
    </reaction>
</comment>
<dbReference type="NCBIfam" id="TIGR02778">
    <property type="entry name" value="ligD_pol"/>
    <property type="match status" value="1"/>
</dbReference>
<dbReference type="GO" id="GO:0003887">
    <property type="term" value="F:DNA-directed DNA polymerase activity"/>
    <property type="evidence" value="ECO:0007669"/>
    <property type="project" value="UniProtKB-KW"/>
</dbReference>
<evidence type="ECO:0000256" key="20">
    <source>
        <dbReference type="ARBA" id="ARBA00034003"/>
    </source>
</evidence>
<dbReference type="GO" id="GO:0004527">
    <property type="term" value="F:exonuclease activity"/>
    <property type="evidence" value="ECO:0007669"/>
    <property type="project" value="UniProtKB-KW"/>
</dbReference>
<protein>
    <recommendedName>
        <fullName evidence="2">DNA ligase (ATP)</fullName>
        <ecNumber evidence="2">6.5.1.1</ecNumber>
    </recommendedName>
    <alternativeName>
        <fullName evidence="19">NHEJ DNA polymerase</fullName>
    </alternativeName>
</protein>
<evidence type="ECO:0000256" key="3">
    <source>
        <dbReference type="ARBA" id="ARBA00022598"/>
    </source>
</evidence>
<keyword evidence="18" id="KW-0511">Multifunctional enzyme</keyword>
<keyword evidence="9" id="KW-0227">DNA damage</keyword>
<dbReference type="InterPro" id="IPR014143">
    <property type="entry name" value="NHEJ_ligase_prk"/>
</dbReference>
<dbReference type="GO" id="GO:0005524">
    <property type="term" value="F:ATP binding"/>
    <property type="evidence" value="ECO:0007669"/>
    <property type="project" value="UniProtKB-KW"/>
</dbReference>
<dbReference type="Gene3D" id="3.30.470.30">
    <property type="entry name" value="DNA ligase/mRNA capping enzyme"/>
    <property type="match status" value="1"/>
</dbReference>
<dbReference type="PROSITE" id="PS00333">
    <property type="entry name" value="DNA_LIGASE_A2"/>
    <property type="match status" value="1"/>
</dbReference>
<dbReference type="GO" id="GO:0003677">
    <property type="term" value="F:DNA binding"/>
    <property type="evidence" value="ECO:0007669"/>
    <property type="project" value="UniProtKB-KW"/>
</dbReference>
<dbReference type="Pfam" id="PF01068">
    <property type="entry name" value="DNA_ligase_A_M"/>
    <property type="match status" value="1"/>
</dbReference>
<evidence type="ECO:0000256" key="19">
    <source>
        <dbReference type="ARBA" id="ARBA00029943"/>
    </source>
</evidence>
<evidence type="ECO:0000256" key="15">
    <source>
        <dbReference type="ARBA" id="ARBA00023172"/>
    </source>
</evidence>
<evidence type="ECO:0000256" key="13">
    <source>
        <dbReference type="ARBA" id="ARBA00022932"/>
    </source>
</evidence>
<evidence type="ECO:0000256" key="5">
    <source>
        <dbReference type="ARBA" id="ARBA00022695"/>
    </source>
</evidence>
<dbReference type="GO" id="GO:0006281">
    <property type="term" value="P:DNA repair"/>
    <property type="evidence" value="ECO:0007669"/>
    <property type="project" value="UniProtKB-KW"/>
</dbReference>